<dbReference type="RefSeq" id="WP_271174375.1">
    <property type="nucleotide sequence ID" value="NZ_BSEJ01000016.1"/>
</dbReference>
<organism evidence="2 3">
    <name type="scientific">Microbacterium barkeri</name>
    <dbReference type="NCBI Taxonomy" id="33917"/>
    <lineage>
        <taxon>Bacteria</taxon>
        <taxon>Bacillati</taxon>
        <taxon>Actinomycetota</taxon>
        <taxon>Actinomycetes</taxon>
        <taxon>Micrococcales</taxon>
        <taxon>Microbacteriaceae</taxon>
        <taxon>Microbacterium</taxon>
    </lineage>
</organism>
<feature type="transmembrane region" description="Helical" evidence="1">
    <location>
        <begin position="100"/>
        <end position="120"/>
    </location>
</feature>
<reference evidence="2" key="2">
    <citation type="submission" date="2023-01" db="EMBL/GenBank/DDBJ databases">
        <authorList>
            <person name="Sun Q."/>
            <person name="Evtushenko L."/>
        </authorList>
    </citation>
    <scope>NUCLEOTIDE SEQUENCE</scope>
    <source>
        <strain evidence="2">VKM Ac-1020</strain>
    </source>
</reference>
<proteinExistence type="predicted"/>
<evidence type="ECO:0000256" key="1">
    <source>
        <dbReference type="SAM" id="Phobius"/>
    </source>
</evidence>
<dbReference type="AlphaFoldDB" id="A0A9W6H507"/>
<keyword evidence="1" id="KW-0472">Membrane</keyword>
<feature type="transmembrane region" description="Helical" evidence="1">
    <location>
        <begin position="158"/>
        <end position="178"/>
    </location>
</feature>
<accession>A0A9W6H507</accession>
<keyword evidence="1" id="KW-0812">Transmembrane</keyword>
<keyword evidence="3" id="KW-1185">Reference proteome</keyword>
<keyword evidence="1" id="KW-1133">Transmembrane helix</keyword>
<evidence type="ECO:0000313" key="3">
    <source>
        <dbReference type="Proteomes" id="UP001142462"/>
    </source>
</evidence>
<dbReference type="EMBL" id="BSEJ01000016">
    <property type="protein sequence ID" value="GLJ62685.1"/>
    <property type="molecule type" value="Genomic_DNA"/>
</dbReference>
<protein>
    <submittedName>
        <fullName evidence="2">Uncharacterized protein</fullName>
    </submittedName>
</protein>
<sequence length="201" mass="20189">MALNRTLAHLADWAFWGAIVLVLALPVVTLPVAIAAGIAAANHGGFVPALRAVLSTTRDAWVRGSIAGALLILLAAWGLLLVTIDFGAEGRTEGALSRGIGTTLIAAAVFAAPFIACALTGRSSARRLARSAGRLAVLAPVRGLAHVGLSIIAVAAAALFPVLVVPVLGAVVANAAAIPASAARRLERAGADLTRAPVARP</sequence>
<feature type="transmembrane region" description="Helical" evidence="1">
    <location>
        <begin position="60"/>
        <end position="80"/>
    </location>
</feature>
<dbReference type="Proteomes" id="UP001142462">
    <property type="component" value="Unassembled WGS sequence"/>
</dbReference>
<feature type="transmembrane region" description="Helical" evidence="1">
    <location>
        <begin position="13"/>
        <end position="39"/>
    </location>
</feature>
<evidence type="ECO:0000313" key="2">
    <source>
        <dbReference type="EMBL" id="GLJ62685.1"/>
    </source>
</evidence>
<comment type="caution">
    <text evidence="2">The sequence shown here is derived from an EMBL/GenBank/DDBJ whole genome shotgun (WGS) entry which is preliminary data.</text>
</comment>
<reference evidence="2" key="1">
    <citation type="journal article" date="2014" name="Int. J. Syst. Evol. Microbiol.">
        <title>Complete genome sequence of Corynebacterium casei LMG S-19264T (=DSM 44701T), isolated from a smear-ripened cheese.</title>
        <authorList>
            <consortium name="US DOE Joint Genome Institute (JGI-PGF)"/>
            <person name="Walter F."/>
            <person name="Albersmeier A."/>
            <person name="Kalinowski J."/>
            <person name="Ruckert C."/>
        </authorList>
    </citation>
    <scope>NUCLEOTIDE SEQUENCE</scope>
    <source>
        <strain evidence="2">VKM Ac-1020</strain>
    </source>
</reference>
<gene>
    <name evidence="2" type="ORF">GCM10017576_28160</name>
</gene>
<name>A0A9W6H507_9MICO</name>